<name>A0A5P1ETY2_ASPOF</name>
<dbReference type="EMBL" id="CM007385">
    <property type="protein sequence ID" value="ONK68189.1"/>
    <property type="molecule type" value="Genomic_DNA"/>
</dbReference>
<dbReference type="Proteomes" id="UP000243459">
    <property type="component" value="Chromosome 5"/>
</dbReference>
<sequence>MSKNFVTDTCYVGLLDHVLKQFGVIKSKTWRELIKNIEKAEVIDMKLGDISDKMDNDDSKGKHCTTKPVTGRKAKNLPSISITNEVLSIPKAELKIVHYDQCGEQTKGLISVTELRVHPNLVKEEPCTFVKIRRKDIKGKGKYTKL</sequence>
<keyword evidence="2" id="KW-1185">Reference proteome</keyword>
<evidence type="ECO:0000313" key="2">
    <source>
        <dbReference type="Proteomes" id="UP000243459"/>
    </source>
</evidence>
<evidence type="ECO:0000313" key="1">
    <source>
        <dbReference type="EMBL" id="ONK68189.1"/>
    </source>
</evidence>
<dbReference type="Gramene" id="ONK68189">
    <property type="protein sequence ID" value="ONK68189"/>
    <property type="gene ID" value="A4U43_C05F8570"/>
</dbReference>
<accession>A0A5P1ETY2</accession>
<proteinExistence type="predicted"/>
<dbReference type="AlphaFoldDB" id="A0A5P1ETY2"/>
<reference evidence="2" key="1">
    <citation type="journal article" date="2017" name="Nat. Commun.">
        <title>The asparagus genome sheds light on the origin and evolution of a young Y chromosome.</title>
        <authorList>
            <person name="Harkess A."/>
            <person name="Zhou J."/>
            <person name="Xu C."/>
            <person name="Bowers J.E."/>
            <person name="Van der Hulst R."/>
            <person name="Ayyampalayam S."/>
            <person name="Mercati F."/>
            <person name="Riccardi P."/>
            <person name="McKain M.R."/>
            <person name="Kakrana A."/>
            <person name="Tang H."/>
            <person name="Ray J."/>
            <person name="Groenendijk J."/>
            <person name="Arikit S."/>
            <person name="Mathioni S.M."/>
            <person name="Nakano M."/>
            <person name="Shan H."/>
            <person name="Telgmann-Rauber A."/>
            <person name="Kanno A."/>
            <person name="Yue Z."/>
            <person name="Chen H."/>
            <person name="Li W."/>
            <person name="Chen Y."/>
            <person name="Xu X."/>
            <person name="Zhang Y."/>
            <person name="Luo S."/>
            <person name="Chen H."/>
            <person name="Gao J."/>
            <person name="Mao Z."/>
            <person name="Pires J.C."/>
            <person name="Luo M."/>
            <person name="Kudrna D."/>
            <person name="Wing R.A."/>
            <person name="Meyers B.C."/>
            <person name="Yi K."/>
            <person name="Kong H."/>
            <person name="Lavrijsen P."/>
            <person name="Sunseri F."/>
            <person name="Falavigna A."/>
            <person name="Ye Y."/>
            <person name="Leebens-Mack J.H."/>
            <person name="Chen G."/>
        </authorList>
    </citation>
    <scope>NUCLEOTIDE SEQUENCE [LARGE SCALE GENOMIC DNA]</scope>
    <source>
        <strain evidence="2">cv. DH0086</strain>
    </source>
</reference>
<gene>
    <name evidence="1" type="ORF">A4U43_C05F8570</name>
</gene>
<organism evidence="1 2">
    <name type="scientific">Asparagus officinalis</name>
    <name type="common">Garden asparagus</name>
    <dbReference type="NCBI Taxonomy" id="4686"/>
    <lineage>
        <taxon>Eukaryota</taxon>
        <taxon>Viridiplantae</taxon>
        <taxon>Streptophyta</taxon>
        <taxon>Embryophyta</taxon>
        <taxon>Tracheophyta</taxon>
        <taxon>Spermatophyta</taxon>
        <taxon>Magnoliopsida</taxon>
        <taxon>Liliopsida</taxon>
        <taxon>Asparagales</taxon>
        <taxon>Asparagaceae</taxon>
        <taxon>Asparagoideae</taxon>
        <taxon>Asparagus</taxon>
    </lineage>
</organism>
<protein>
    <submittedName>
        <fullName evidence="1">Uncharacterized protein</fullName>
    </submittedName>
</protein>